<protein>
    <submittedName>
        <fullName evidence="2">GGDEF domain-containing protein</fullName>
        <ecNumber evidence="2">2.7.7.65</ecNumber>
    </submittedName>
</protein>
<dbReference type="Gene3D" id="3.30.70.270">
    <property type="match status" value="1"/>
</dbReference>
<dbReference type="PANTHER" id="PTHR45138:SF6">
    <property type="entry name" value="DIGUANYLATE CYCLASE DGCN"/>
    <property type="match status" value="1"/>
</dbReference>
<gene>
    <name evidence="2" type="ORF">ACFO8Q_22685</name>
</gene>
<dbReference type="NCBIfam" id="TIGR00254">
    <property type="entry name" value="GGDEF"/>
    <property type="match status" value="1"/>
</dbReference>
<dbReference type="PROSITE" id="PS50887">
    <property type="entry name" value="GGDEF"/>
    <property type="match status" value="1"/>
</dbReference>
<sequence length="121" mass="14102">MFYVDVDNFKYINDTYSRETGDRVLCQLSNLLEKTTSKYDYVARWGGDEFVVIVPYTDEEGARALQRRLGSALFISLEEWKTLVYLSVGYAVCPDESTDLGELLRMADKRMYKQKFSQHND</sequence>
<accession>A0ABV9Q790</accession>
<keyword evidence="2" id="KW-0808">Transferase</keyword>
<dbReference type="InterPro" id="IPR029787">
    <property type="entry name" value="Nucleotide_cyclase"/>
</dbReference>
<evidence type="ECO:0000313" key="3">
    <source>
        <dbReference type="Proteomes" id="UP001596002"/>
    </source>
</evidence>
<dbReference type="PANTHER" id="PTHR45138">
    <property type="entry name" value="REGULATORY COMPONENTS OF SENSORY TRANSDUCTION SYSTEM"/>
    <property type="match status" value="1"/>
</dbReference>
<keyword evidence="3" id="KW-1185">Reference proteome</keyword>
<proteinExistence type="predicted"/>
<dbReference type="InterPro" id="IPR050469">
    <property type="entry name" value="Diguanylate_Cyclase"/>
</dbReference>
<dbReference type="InterPro" id="IPR043128">
    <property type="entry name" value="Rev_trsase/Diguanyl_cyclase"/>
</dbReference>
<organism evidence="2 3">
    <name type="scientific">Effusibacillus consociatus</name>
    <dbReference type="NCBI Taxonomy" id="1117041"/>
    <lineage>
        <taxon>Bacteria</taxon>
        <taxon>Bacillati</taxon>
        <taxon>Bacillota</taxon>
        <taxon>Bacilli</taxon>
        <taxon>Bacillales</taxon>
        <taxon>Alicyclobacillaceae</taxon>
        <taxon>Effusibacillus</taxon>
    </lineage>
</organism>
<dbReference type="Pfam" id="PF00990">
    <property type="entry name" value="GGDEF"/>
    <property type="match status" value="1"/>
</dbReference>
<dbReference type="SMART" id="SM00267">
    <property type="entry name" value="GGDEF"/>
    <property type="match status" value="1"/>
</dbReference>
<dbReference type="EMBL" id="JBHSHC010000154">
    <property type="protein sequence ID" value="MFC4770089.1"/>
    <property type="molecule type" value="Genomic_DNA"/>
</dbReference>
<feature type="domain" description="GGDEF" evidence="1">
    <location>
        <begin position="1"/>
        <end position="121"/>
    </location>
</feature>
<dbReference type="RefSeq" id="WP_380029341.1">
    <property type="nucleotide sequence ID" value="NZ_JBHSHC010000154.1"/>
</dbReference>
<evidence type="ECO:0000313" key="2">
    <source>
        <dbReference type="EMBL" id="MFC4770089.1"/>
    </source>
</evidence>
<comment type="caution">
    <text evidence="2">The sequence shown here is derived from an EMBL/GenBank/DDBJ whole genome shotgun (WGS) entry which is preliminary data.</text>
</comment>
<name>A0ABV9Q790_9BACL</name>
<reference evidence="3" key="1">
    <citation type="journal article" date="2019" name="Int. J. Syst. Evol. Microbiol.">
        <title>The Global Catalogue of Microorganisms (GCM) 10K type strain sequencing project: providing services to taxonomists for standard genome sequencing and annotation.</title>
        <authorList>
            <consortium name="The Broad Institute Genomics Platform"/>
            <consortium name="The Broad Institute Genome Sequencing Center for Infectious Disease"/>
            <person name="Wu L."/>
            <person name="Ma J."/>
        </authorList>
    </citation>
    <scope>NUCLEOTIDE SEQUENCE [LARGE SCALE GENOMIC DNA]</scope>
    <source>
        <strain evidence="3">WYCCWR 12678</strain>
    </source>
</reference>
<dbReference type="SUPFAM" id="SSF55073">
    <property type="entry name" value="Nucleotide cyclase"/>
    <property type="match status" value="1"/>
</dbReference>
<dbReference type="EC" id="2.7.7.65" evidence="2"/>
<evidence type="ECO:0000259" key="1">
    <source>
        <dbReference type="PROSITE" id="PS50887"/>
    </source>
</evidence>
<dbReference type="GO" id="GO:0052621">
    <property type="term" value="F:diguanylate cyclase activity"/>
    <property type="evidence" value="ECO:0007669"/>
    <property type="project" value="UniProtKB-EC"/>
</dbReference>
<keyword evidence="2" id="KW-0548">Nucleotidyltransferase</keyword>
<dbReference type="CDD" id="cd01949">
    <property type="entry name" value="GGDEF"/>
    <property type="match status" value="1"/>
</dbReference>
<dbReference type="Proteomes" id="UP001596002">
    <property type="component" value="Unassembled WGS sequence"/>
</dbReference>
<dbReference type="InterPro" id="IPR000160">
    <property type="entry name" value="GGDEF_dom"/>
</dbReference>